<evidence type="ECO:0000313" key="2">
    <source>
        <dbReference type="EMBL" id="MBB4805470.1"/>
    </source>
</evidence>
<dbReference type="PANTHER" id="PTHR43233">
    <property type="entry name" value="FAMILY N-ACETYLTRANSFERASE, PUTATIVE (AFU_ORTHOLOGUE AFUA_6G03350)-RELATED"/>
    <property type="match status" value="1"/>
</dbReference>
<dbReference type="InterPro" id="IPR000182">
    <property type="entry name" value="GNAT_dom"/>
</dbReference>
<dbReference type="PROSITE" id="PS51186">
    <property type="entry name" value="GNAT"/>
    <property type="match status" value="1"/>
</dbReference>
<dbReference type="CDD" id="cd04301">
    <property type="entry name" value="NAT_SF"/>
    <property type="match status" value="1"/>
</dbReference>
<feature type="domain" description="N-acetyltransferase" evidence="1">
    <location>
        <begin position="1"/>
        <end position="146"/>
    </location>
</feature>
<dbReference type="SUPFAM" id="SSF55729">
    <property type="entry name" value="Acyl-CoA N-acyltransferases (Nat)"/>
    <property type="match status" value="1"/>
</dbReference>
<dbReference type="InterPro" id="IPR053144">
    <property type="entry name" value="Acetyltransferase_Butenolide"/>
</dbReference>
<dbReference type="Pfam" id="PF00583">
    <property type="entry name" value="Acetyltransf_1"/>
    <property type="match status" value="1"/>
</dbReference>
<reference evidence="2 3" key="1">
    <citation type="submission" date="2020-08" db="EMBL/GenBank/DDBJ databases">
        <title>Functional genomics of gut bacteria from endangered species of beetles.</title>
        <authorList>
            <person name="Carlos-Shanley C."/>
        </authorList>
    </citation>
    <scope>NUCLEOTIDE SEQUENCE [LARGE SCALE GENOMIC DNA]</scope>
    <source>
        <strain evidence="2 3">S00151</strain>
    </source>
</reference>
<accession>A0A840KD47</accession>
<protein>
    <submittedName>
        <fullName evidence="2">N-acetylglutamate synthase-like GNAT family acetyltransferase</fullName>
    </submittedName>
</protein>
<proteinExistence type="predicted"/>
<evidence type="ECO:0000313" key="3">
    <source>
        <dbReference type="Proteomes" id="UP000592180"/>
    </source>
</evidence>
<dbReference type="EMBL" id="JACHLE010000001">
    <property type="protein sequence ID" value="MBB4805470.1"/>
    <property type="molecule type" value="Genomic_DNA"/>
</dbReference>
<organism evidence="2 3">
    <name type="scientific">Chryseobacterium defluvii</name>
    <dbReference type="NCBI Taxonomy" id="160396"/>
    <lineage>
        <taxon>Bacteria</taxon>
        <taxon>Pseudomonadati</taxon>
        <taxon>Bacteroidota</taxon>
        <taxon>Flavobacteriia</taxon>
        <taxon>Flavobacteriales</taxon>
        <taxon>Weeksellaceae</taxon>
        <taxon>Chryseobacterium group</taxon>
        <taxon>Chryseobacterium</taxon>
    </lineage>
</organism>
<dbReference type="Gene3D" id="3.40.630.30">
    <property type="match status" value="1"/>
</dbReference>
<gene>
    <name evidence="2" type="ORF">HNP38_000742</name>
</gene>
<keyword evidence="3" id="KW-1185">Reference proteome</keyword>
<evidence type="ECO:0000259" key="1">
    <source>
        <dbReference type="PROSITE" id="PS51186"/>
    </source>
</evidence>
<dbReference type="AlphaFoldDB" id="A0A840KD47"/>
<dbReference type="GO" id="GO:0016747">
    <property type="term" value="F:acyltransferase activity, transferring groups other than amino-acyl groups"/>
    <property type="evidence" value="ECO:0007669"/>
    <property type="project" value="InterPro"/>
</dbReference>
<name>A0A840KD47_9FLAO</name>
<dbReference type="PANTHER" id="PTHR43233:SF1">
    <property type="entry name" value="FAMILY N-ACETYLTRANSFERASE, PUTATIVE (AFU_ORTHOLOGUE AFUA_6G03350)-RELATED"/>
    <property type="match status" value="1"/>
</dbReference>
<keyword evidence="2" id="KW-0808">Transferase</keyword>
<dbReference type="Proteomes" id="UP000592180">
    <property type="component" value="Unassembled WGS sequence"/>
</dbReference>
<dbReference type="RefSeq" id="WP_184184646.1">
    <property type="nucleotide sequence ID" value="NZ_JACHLE010000001.1"/>
</dbReference>
<dbReference type="InterPro" id="IPR016181">
    <property type="entry name" value="Acyl_CoA_acyltransferase"/>
</dbReference>
<comment type="caution">
    <text evidence="2">The sequence shown here is derived from an EMBL/GenBank/DDBJ whole genome shotgun (WGS) entry which is preliminary data.</text>
</comment>
<sequence>MTDLILHKDQFCISTDKAKLDIDSIHQFLSTQAYWCLNIPKDKVETSIQNSLCFGVYENEKQIGFARIISDFSTIAYLGDVYILEEYRGNGLSKWLMEIIMNHPDLQNLRRWILLTGDAHGLYRQFGWTDIGDPSKWMELHNKNVYS</sequence>